<evidence type="ECO:0000313" key="3">
    <source>
        <dbReference type="Proteomes" id="UP000076603"/>
    </source>
</evidence>
<feature type="transmembrane region" description="Helical" evidence="1">
    <location>
        <begin position="30"/>
        <end position="48"/>
    </location>
</feature>
<dbReference type="STRING" id="1121326.CLMAG_49260"/>
<dbReference type="Pfam" id="PF02447">
    <property type="entry name" value="GntP_permease"/>
    <property type="match status" value="1"/>
</dbReference>
<evidence type="ECO:0000313" key="2">
    <source>
        <dbReference type="EMBL" id="KZL89912.1"/>
    </source>
</evidence>
<accession>A0A161YHY6</accession>
<dbReference type="PATRIC" id="fig|1121326.3.peg.4988"/>
<dbReference type="PANTHER" id="PTHR30354">
    <property type="entry name" value="GNT FAMILY GLUCONATE TRANSPORTER"/>
    <property type="match status" value="1"/>
</dbReference>
<keyword evidence="1" id="KW-1133">Transmembrane helix</keyword>
<dbReference type="AlphaFoldDB" id="A0A161YHY6"/>
<feature type="transmembrane region" description="Helical" evidence="1">
    <location>
        <begin position="179"/>
        <end position="198"/>
    </location>
</feature>
<feature type="transmembrane region" description="Helical" evidence="1">
    <location>
        <begin position="104"/>
        <end position="129"/>
    </location>
</feature>
<dbReference type="InterPro" id="IPR003474">
    <property type="entry name" value="Glcn_transporter"/>
</dbReference>
<feature type="transmembrane region" description="Helical" evidence="1">
    <location>
        <begin position="381"/>
        <end position="401"/>
    </location>
</feature>
<dbReference type="GO" id="GO:0015128">
    <property type="term" value="F:gluconate transmembrane transporter activity"/>
    <property type="evidence" value="ECO:0007669"/>
    <property type="project" value="InterPro"/>
</dbReference>
<dbReference type="GO" id="GO:0005886">
    <property type="term" value="C:plasma membrane"/>
    <property type="evidence" value="ECO:0007669"/>
    <property type="project" value="TreeGrafter"/>
</dbReference>
<feature type="transmembrane region" description="Helical" evidence="1">
    <location>
        <begin position="422"/>
        <end position="444"/>
    </location>
</feature>
<dbReference type="Proteomes" id="UP000076603">
    <property type="component" value="Unassembled WGS sequence"/>
</dbReference>
<dbReference type="PANTHER" id="PTHR30354:SF6">
    <property type="entry name" value="D-SERINE TRANSPORTER DSDX"/>
    <property type="match status" value="1"/>
</dbReference>
<protein>
    <submittedName>
        <fullName evidence="2">DsdX permease</fullName>
    </submittedName>
</protein>
<feature type="transmembrane region" description="Helical" evidence="1">
    <location>
        <begin position="225"/>
        <end position="248"/>
    </location>
</feature>
<feature type="transmembrane region" description="Helical" evidence="1">
    <location>
        <begin position="141"/>
        <end position="159"/>
    </location>
</feature>
<sequence length="445" mass="46601">MSNVSYMLLILFASIALIVFLIMKTKLSAFLALTVSGLFLGIVAGMPLEKVAVSFQAGMGNTLGFLATVLGLGTILGKMLEISGGAQRLARTLIDTFGEKKAHWAMILVGFICGIPVFFQVGFVLLLPVIFSVALQTRMSLIKIGIPVVAGLITVHGMVPPHPAALAIVGTLKADVGTAILLSLIIGLPAAICAGPIYGNFISKRVKVNPNESLFSSELIPEEKLPGFATTLFTILLPMIIMVVKTIVELAAPKGASYVHFVAFIGNPITALLISVFVSYFTLGLSRGMKMQDLLKVTDGCFGPVAGILLVIGAGGAFNQVLQDSGIGKVLGSVLTNLHMSPVLLAWLVSSIMRFAVGSTTVAMMTAAGIILPILPNFPDLNPVLLCVAIGAGGVGLSHVNDSGFWIVKEYFGMSVIDTLKSWTAATTIASVVAILITLAVSTVF</sequence>
<proteinExistence type="predicted"/>
<keyword evidence="1" id="KW-0472">Membrane</keyword>
<reference evidence="2 3" key="1">
    <citation type="submission" date="2016-04" db="EMBL/GenBank/DDBJ databases">
        <title>Genome sequence of Clostridium magnum DSM 2767.</title>
        <authorList>
            <person name="Poehlein A."/>
            <person name="Uhlig R."/>
            <person name="Fischer R."/>
            <person name="Bahl H."/>
            <person name="Daniel R."/>
        </authorList>
    </citation>
    <scope>NUCLEOTIDE SEQUENCE [LARGE SCALE GENOMIC DNA]</scope>
    <source>
        <strain evidence="2 3">DSM 2767</strain>
    </source>
</reference>
<gene>
    <name evidence="2" type="primary">dsdX_2</name>
    <name evidence="2" type="ORF">CLMAG_49260</name>
</gene>
<comment type="caution">
    <text evidence="2">The sequence shown here is derived from an EMBL/GenBank/DDBJ whole genome shotgun (WGS) entry which is preliminary data.</text>
</comment>
<organism evidence="2 3">
    <name type="scientific">Clostridium magnum DSM 2767</name>
    <dbReference type="NCBI Taxonomy" id="1121326"/>
    <lineage>
        <taxon>Bacteria</taxon>
        <taxon>Bacillati</taxon>
        <taxon>Bacillota</taxon>
        <taxon>Clostridia</taxon>
        <taxon>Eubacteriales</taxon>
        <taxon>Clostridiaceae</taxon>
        <taxon>Clostridium</taxon>
    </lineage>
</organism>
<keyword evidence="1" id="KW-0812">Transmembrane</keyword>
<dbReference type="OrthoDB" id="9787129at2"/>
<dbReference type="RefSeq" id="WP_082832057.1">
    <property type="nucleotide sequence ID" value="NZ_FQXL01000029.1"/>
</dbReference>
<name>A0A161YHY6_9CLOT</name>
<feature type="transmembrane region" description="Helical" evidence="1">
    <location>
        <begin position="260"/>
        <end position="285"/>
    </location>
</feature>
<feature type="transmembrane region" description="Helical" evidence="1">
    <location>
        <begin position="6"/>
        <end position="23"/>
    </location>
</feature>
<evidence type="ECO:0000256" key="1">
    <source>
        <dbReference type="SAM" id="Phobius"/>
    </source>
</evidence>
<feature type="transmembrane region" description="Helical" evidence="1">
    <location>
        <begin position="355"/>
        <end position="375"/>
    </location>
</feature>
<dbReference type="NCBIfam" id="TIGR00791">
    <property type="entry name" value="gntP"/>
    <property type="match status" value="1"/>
</dbReference>
<dbReference type="PIRSF" id="PIRSF002746">
    <property type="entry name" value="Gluconate_transporter"/>
    <property type="match status" value="1"/>
</dbReference>
<feature type="transmembrane region" description="Helical" evidence="1">
    <location>
        <begin position="297"/>
        <end position="318"/>
    </location>
</feature>
<feature type="transmembrane region" description="Helical" evidence="1">
    <location>
        <begin position="330"/>
        <end position="348"/>
    </location>
</feature>
<keyword evidence="3" id="KW-1185">Reference proteome</keyword>
<dbReference type="EMBL" id="LWAE01000007">
    <property type="protein sequence ID" value="KZL89912.1"/>
    <property type="molecule type" value="Genomic_DNA"/>
</dbReference>